<evidence type="ECO:0000313" key="15">
    <source>
        <dbReference type="EMBL" id="QGT99996.1"/>
    </source>
</evidence>
<dbReference type="InterPro" id="IPR002939">
    <property type="entry name" value="DnaJ_C"/>
</dbReference>
<dbReference type="FunFam" id="2.10.230.10:FF:000002">
    <property type="entry name" value="Molecular chaperone DnaJ"/>
    <property type="match status" value="1"/>
</dbReference>
<dbReference type="InterPro" id="IPR036410">
    <property type="entry name" value="HSP_DnaJ_Cys-rich_dom_sf"/>
</dbReference>
<dbReference type="SUPFAM" id="SSF49493">
    <property type="entry name" value="HSP40/DnaJ peptide-binding domain"/>
    <property type="match status" value="2"/>
</dbReference>
<dbReference type="GO" id="GO:0006260">
    <property type="term" value="P:DNA replication"/>
    <property type="evidence" value="ECO:0007669"/>
    <property type="project" value="UniProtKB-KW"/>
</dbReference>
<dbReference type="CDD" id="cd10719">
    <property type="entry name" value="DnaJ_zf"/>
    <property type="match status" value="1"/>
</dbReference>
<evidence type="ECO:0000256" key="7">
    <source>
        <dbReference type="ARBA" id="ARBA00023016"/>
    </source>
</evidence>
<dbReference type="PROSITE" id="PS51188">
    <property type="entry name" value="ZF_CR"/>
    <property type="match status" value="1"/>
</dbReference>
<feature type="repeat" description="CXXCXGXG motif" evidence="11">
    <location>
        <begin position="204"/>
        <end position="211"/>
    </location>
</feature>
<feature type="repeat" description="CXXCXGXG motif" evidence="11">
    <location>
        <begin position="147"/>
        <end position="154"/>
    </location>
</feature>
<sequence length="374" mass="41129">MAGKRDFYEVLGVAKGATEDEIKKAYRQKARKYHPDVNKEEGTDEKFKEISVAYEVLSDPQKRAAYDRYGHDAFDHSNGGPGGGFGGFDFDDLGGFSDIFDLFFGRGGGSRTGPQQGADREMRLDIEFEDAVFGTEKEVELYRLENCEKCDGSGAEPGTNIKTCGQCNGAGQVRSVQNTPFGRFETVRACNRCNGEGKVVDKPCSICKGSGKERKKRNITIRVPAGVDTGARLRIQGEGEAGVNGGPPGDLFIILVVKPHKKFRRESYNLITNLEINFVEAALGAQIEITLLGGAKHTVNIPEGTQPGDIITIKGKGVPHLNSKRTGDIKIIVDVKIPTKLTKKQRELLQNFYESDEEKENRKGIFNKFRDVIG</sequence>
<dbReference type="CDD" id="cd10747">
    <property type="entry name" value="DnaJ_C"/>
    <property type="match status" value="1"/>
</dbReference>
<evidence type="ECO:0000256" key="6">
    <source>
        <dbReference type="ARBA" id="ARBA00022833"/>
    </source>
</evidence>
<dbReference type="InterPro" id="IPR018253">
    <property type="entry name" value="DnaJ_domain_CS"/>
</dbReference>
<feature type="binding site" evidence="11">
    <location>
        <position position="147"/>
    </location>
    <ligand>
        <name>Zn(2+)</name>
        <dbReference type="ChEBI" id="CHEBI:29105"/>
        <label>1</label>
    </ligand>
</feature>
<evidence type="ECO:0000256" key="10">
    <source>
        <dbReference type="ARBA" id="ARBA00067609"/>
    </source>
</evidence>
<keyword evidence="2 11" id="KW-0235">DNA replication</keyword>
<dbReference type="InterPro" id="IPR001305">
    <property type="entry name" value="HSP_DnaJ_Cys-rich_dom"/>
</dbReference>
<evidence type="ECO:0000256" key="12">
    <source>
        <dbReference type="PROSITE-ProRule" id="PRU00546"/>
    </source>
</evidence>
<comment type="cofactor">
    <cofactor evidence="11">
        <name>Zn(2+)</name>
        <dbReference type="ChEBI" id="CHEBI:29105"/>
    </cofactor>
    <text evidence="11">Binds 2 Zn(2+) ions per monomer.</text>
</comment>
<gene>
    <name evidence="11" type="primary">dnaJ</name>
    <name evidence="15" type="ORF">SYNTR_1403</name>
</gene>
<feature type="domain" description="J" evidence="13">
    <location>
        <begin position="6"/>
        <end position="70"/>
    </location>
</feature>
<dbReference type="OrthoDB" id="9779889at2"/>
<feature type="binding site" evidence="11">
    <location>
        <position position="204"/>
    </location>
    <ligand>
        <name>Zn(2+)</name>
        <dbReference type="ChEBI" id="CHEBI:29105"/>
        <label>1</label>
    </ligand>
</feature>
<evidence type="ECO:0000256" key="2">
    <source>
        <dbReference type="ARBA" id="ARBA00022705"/>
    </source>
</evidence>
<dbReference type="Gene3D" id="2.10.230.10">
    <property type="entry name" value="Heat shock protein DnaJ, cysteine-rich domain"/>
    <property type="match status" value="1"/>
</dbReference>
<feature type="binding site" evidence="11">
    <location>
        <position position="207"/>
    </location>
    <ligand>
        <name>Zn(2+)</name>
        <dbReference type="ChEBI" id="CHEBI:29105"/>
        <label>1</label>
    </ligand>
</feature>
<evidence type="ECO:0000256" key="8">
    <source>
        <dbReference type="ARBA" id="ARBA00023186"/>
    </source>
</evidence>
<evidence type="ECO:0000313" key="16">
    <source>
        <dbReference type="Proteomes" id="UP000426444"/>
    </source>
</evidence>
<dbReference type="GO" id="GO:0042026">
    <property type="term" value="P:protein refolding"/>
    <property type="evidence" value="ECO:0007669"/>
    <property type="project" value="TreeGrafter"/>
</dbReference>
<reference evidence="16" key="1">
    <citation type="journal article" date="2019" name="Microbiology">
        <title>Complete Genome Sequence of an Uncultured Bacterium of the Candidate Phylum Bipolaricaulota.</title>
        <authorList>
            <person name="Kadnikov V.V."/>
            <person name="Mardanov A.V."/>
            <person name="Beletsky A.V."/>
            <person name="Frank Y.A."/>
            <person name="Karnachuk O.V."/>
            <person name="Ravin N.V."/>
        </authorList>
    </citation>
    <scope>NUCLEOTIDE SEQUENCE [LARGE SCALE GENOMIC DNA]</scope>
</reference>
<feature type="binding site" evidence="11">
    <location>
        <position position="190"/>
    </location>
    <ligand>
        <name>Zn(2+)</name>
        <dbReference type="ChEBI" id="CHEBI:29105"/>
        <label>2</label>
    </ligand>
</feature>
<dbReference type="RefSeq" id="WP_156203833.1">
    <property type="nucleotide sequence ID" value="NZ_CP046457.1"/>
</dbReference>
<accession>A0A6I6DFV2</accession>
<dbReference type="SUPFAM" id="SSF46565">
    <property type="entry name" value="Chaperone J-domain"/>
    <property type="match status" value="1"/>
</dbReference>
<comment type="subunit">
    <text evidence="11">Homodimer.</text>
</comment>
<comment type="function">
    <text evidence="11">Participates actively in the response to hyperosmotic and heat shock by preventing the aggregation of stress-denatured proteins and by disaggregating proteins, also in an autonomous, DnaK-independent fashion. Unfolded proteins bind initially to DnaJ; upon interaction with the DnaJ-bound protein, DnaK hydrolyzes its bound ATP, resulting in the formation of a stable complex. GrpE releases ADP from DnaK; ATP binding to DnaK triggers the release of the substrate protein, thus completing the reaction cycle. Several rounds of ATP-dependent interactions between DnaJ, DnaK and GrpE are required for fully efficient folding. Also involved, together with DnaK and GrpE, in the DNA replication of plasmids through activation of initiation proteins.</text>
</comment>
<dbReference type="InterPro" id="IPR036869">
    <property type="entry name" value="J_dom_sf"/>
</dbReference>
<proteinExistence type="inferred from homology"/>
<feature type="domain" description="CR-type" evidence="14">
    <location>
        <begin position="134"/>
        <end position="216"/>
    </location>
</feature>
<dbReference type="GO" id="GO:0031072">
    <property type="term" value="F:heat shock protein binding"/>
    <property type="evidence" value="ECO:0007669"/>
    <property type="project" value="InterPro"/>
</dbReference>
<feature type="repeat" description="CXXCXGXG motif" evidence="11">
    <location>
        <begin position="164"/>
        <end position="171"/>
    </location>
</feature>
<dbReference type="Proteomes" id="UP000426444">
    <property type="component" value="Chromosome"/>
</dbReference>
<keyword evidence="5 11" id="KW-0863">Zinc-finger</keyword>
<dbReference type="PANTHER" id="PTHR43096:SF10">
    <property type="entry name" value="CHAPERONE PROTEIN DNAJ A6, CHLOROPLASTIC"/>
    <property type="match status" value="1"/>
</dbReference>
<dbReference type="SUPFAM" id="SSF57938">
    <property type="entry name" value="DnaJ/Hsp40 cysteine-rich domain"/>
    <property type="match status" value="1"/>
</dbReference>
<feature type="binding site" evidence="11">
    <location>
        <position position="167"/>
    </location>
    <ligand>
        <name>Zn(2+)</name>
        <dbReference type="ChEBI" id="CHEBI:29105"/>
        <label>2</label>
    </ligand>
</feature>
<dbReference type="KEGG" id="salq:SYNTR_1403"/>
<evidence type="ECO:0000256" key="3">
    <source>
        <dbReference type="ARBA" id="ARBA00022723"/>
    </source>
</evidence>
<dbReference type="Pfam" id="PF00226">
    <property type="entry name" value="DnaJ"/>
    <property type="match status" value="1"/>
</dbReference>
<dbReference type="InterPro" id="IPR008971">
    <property type="entry name" value="HSP40/DnaJ_pept-bd"/>
</dbReference>
<dbReference type="Gene3D" id="1.10.287.110">
    <property type="entry name" value="DnaJ domain"/>
    <property type="match status" value="1"/>
</dbReference>
<dbReference type="CDD" id="cd06257">
    <property type="entry name" value="DnaJ"/>
    <property type="match status" value="1"/>
</dbReference>
<dbReference type="GO" id="GO:0005737">
    <property type="term" value="C:cytoplasm"/>
    <property type="evidence" value="ECO:0007669"/>
    <property type="project" value="UniProtKB-SubCell"/>
</dbReference>
<keyword evidence="8 11" id="KW-0143">Chaperone</keyword>
<dbReference type="Gene3D" id="2.60.260.20">
    <property type="entry name" value="Urease metallochaperone UreE, N-terminal domain"/>
    <property type="match status" value="2"/>
</dbReference>
<dbReference type="SMART" id="SM00271">
    <property type="entry name" value="DnaJ"/>
    <property type="match status" value="1"/>
</dbReference>
<evidence type="ECO:0000256" key="4">
    <source>
        <dbReference type="ARBA" id="ARBA00022737"/>
    </source>
</evidence>
<organism evidence="15 16">
    <name type="scientific">Candidatus Syntrophocurvum alkaliphilum</name>
    <dbReference type="NCBI Taxonomy" id="2293317"/>
    <lineage>
        <taxon>Bacteria</taxon>
        <taxon>Bacillati</taxon>
        <taxon>Bacillota</taxon>
        <taxon>Clostridia</taxon>
        <taxon>Eubacteriales</taxon>
        <taxon>Syntrophomonadaceae</taxon>
        <taxon>Candidatus Syntrophocurvum</taxon>
    </lineage>
</organism>
<dbReference type="AlphaFoldDB" id="A0A6I6DFV2"/>
<dbReference type="Pfam" id="PF01556">
    <property type="entry name" value="DnaJ_C"/>
    <property type="match status" value="1"/>
</dbReference>
<dbReference type="PROSITE" id="PS50076">
    <property type="entry name" value="DNAJ_2"/>
    <property type="match status" value="1"/>
</dbReference>
<dbReference type="Pfam" id="PF00684">
    <property type="entry name" value="DnaJ_CXXCXGXG"/>
    <property type="match status" value="1"/>
</dbReference>
<dbReference type="PANTHER" id="PTHR43096">
    <property type="entry name" value="DNAJ HOMOLOG 1, MITOCHONDRIAL-RELATED"/>
    <property type="match status" value="1"/>
</dbReference>
<dbReference type="InterPro" id="IPR012724">
    <property type="entry name" value="DnaJ"/>
</dbReference>
<dbReference type="GO" id="GO:0051082">
    <property type="term" value="F:unfolded protein binding"/>
    <property type="evidence" value="ECO:0007669"/>
    <property type="project" value="UniProtKB-UniRule"/>
</dbReference>
<feature type="binding site" evidence="11">
    <location>
        <position position="164"/>
    </location>
    <ligand>
        <name>Zn(2+)</name>
        <dbReference type="ChEBI" id="CHEBI:29105"/>
        <label>2</label>
    </ligand>
</feature>
<dbReference type="GO" id="GO:0008270">
    <property type="term" value="F:zinc ion binding"/>
    <property type="evidence" value="ECO:0007669"/>
    <property type="project" value="UniProtKB-UniRule"/>
</dbReference>
<dbReference type="FunFam" id="2.60.260.20:FF:000005">
    <property type="entry name" value="Chaperone protein dnaJ 1, mitochondrial"/>
    <property type="match status" value="1"/>
</dbReference>
<evidence type="ECO:0000256" key="1">
    <source>
        <dbReference type="ARBA" id="ARBA00022490"/>
    </source>
</evidence>
<keyword evidence="6 11" id="KW-0862">Zinc</keyword>
<evidence type="ECO:0000256" key="5">
    <source>
        <dbReference type="ARBA" id="ARBA00022771"/>
    </source>
</evidence>
<comment type="domain">
    <text evidence="11">The J domain is necessary and sufficient to stimulate DnaK ATPase activity. Zinc center 1 plays an important role in the autonomous, DnaK-independent chaperone activity of DnaJ. Zinc center 2 is essential for interaction with DnaK and for DnaJ activity.</text>
</comment>
<dbReference type="FunFam" id="1.10.287.110:FF:000031">
    <property type="entry name" value="Molecular chaperone DnaJ"/>
    <property type="match status" value="1"/>
</dbReference>
<name>A0A6I6DFV2_9FIRM</name>
<dbReference type="NCBIfam" id="NF008035">
    <property type="entry name" value="PRK10767.1"/>
    <property type="match status" value="1"/>
</dbReference>
<dbReference type="GO" id="GO:0005524">
    <property type="term" value="F:ATP binding"/>
    <property type="evidence" value="ECO:0007669"/>
    <property type="project" value="InterPro"/>
</dbReference>
<evidence type="ECO:0000256" key="9">
    <source>
        <dbReference type="ARBA" id="ARBA00061004"/>
    </source>
</evidence>
<evidence type="ECO:0000259" key="14">
    <source>
        <dbReference type="PROSITE" id="PS51188"/>
    </source>
</evidence>
<evidence type="ECO:0000256" key="11">
    <source>
        <dbReference type="HAMAP-Rule" id="MF_01152"/>
    </source>
</evidence>
<dbReference type="PRINTS" id="PR00625">
    <property type="entry name" value="JDOMAIN"/>
</dbReference>
<keyword evidence="3 11" id="KW-0479">Metal-binding</keyword>
<feature type="zinc finger region" description="CR-type" evidence="12">
    <location>
        <begin position="134"/>
        <end position="216"/>
    </location>
</feature>
<dbReference type="InterPro" id="IPR001623">
    <property type="entry name" value="DnaJ_domain"/>
</dbReference>
<dbReference type="GO" id="GO:0009408">
    <property type="term" value="P:response to heat"/>
    <property type="evidence" value="ECO:0007669"/>
    <property type="project" value="InterPro"/>
</dbReference>
<feature type="binding site" evidence="11">
    <location>
        <position position="193"/>
    </location>
    <ligand>
        <name>Zn(2+)</name>
        <dbReference type="ChEBI" id="CHEBI:29105"/>
        <label>2</label>
    </ligand>
</feature>
<keyword evidence="7 11" id="KW-0346">Stress response</keyword>
<keyword evidence="1 11" id="KW-0963">Cytoplasm</keyword>
<dbReference type="HAMAP" id="MF_01152">
    <property type="entry name" value="DnaJ"/>
    <property type="match status" value="1"/>
</dbReference>
<comment type="similarity">
    <text evidence="9 11">Belongs to the DnaJ family.</text>
</comment>
<feature type="repeat" description="CXXCXGXG motif" evidence="11">
    <location>
        <begin position="190"/>
        <end position="197"/>
    </location>
</feature>
<dbReference type="NCBIfam" id="TIGR02349">
    <property type="entry name" value="DnaJ_bact"/>
    <property type="match status" value="1"/>
</dbReference>
<evidence type="ECO:0000259" key="13">
    <source>
        <dbReference type="PROSITE" id="PS50076"/>
    </source>
</evidence>
<keyword evidence="16" id="KW-1185">Reference proteome</keyword>
<feature type="binding site" evidence="11">
    <location>
        <position position="150"/>
    </location>
    <ligand>
        <name>Zn(2+)</name>
        <dbReference type="ChEBI" id="CHEBI:29105"/>
        <label>1</label>
    </ligand>
</feature>
<keyword evidence="4 11" id="KW-0677">Repeat</keyword>
<protein>
    <recommendedName>
        <fullName evidence="10 11">Chaperone protein DnaJ</fullName>
    </recommendedName>
</protein>
<dbReference type="EMBL" id="CP046457">
    <property type="protein sequence ID" value="QGT99996.1"/>
    <property type="molecule type" value="Genomic_DNA"/>
</dbReference>
<dbReference type="PROSITE" id="PS00636">
    <property type="entry name" value="DNAJ_1"/>
    <property type="match status" value="1"/>
</dbReference>
<comment type="subcellular location">
    <subcellularLocation>
        <location evidence="11">Cytoplasm</location>
    </subcellularLocation>
</comment>